<proteinExistence type="predicted"/>
<dbReference type="PROSITE" id="PS50975">
    <property type="entry name" value="ATP_GRASP"/>
    <property type="match status" value="1"/>
</dbReference>
<dbReference type="Gene3D" id="3.30.470.20">
    <property type="entry name" value="ATP-grasp fold, B domain"/>
    <property type="match status" value="1"/>
</dbReference>
<dbReference type="Pfam" id="PF02786">
    <property type="entry name" value="CPSase_L_D2"/>
    <property type="match status" value="1"/>
</dbReference>
<protein>
    <recommendedName>
        <fullName evidence="5">ATP-grasp domain-containing protein</fullName>
    </recommendedName>
</protein>
<dbReference type="Gene3D" id="1.10.1030.10">
    <property type="entry name" value="Carbamoyl-phosphate synthetase, large subunit oligomerisation domain"/>
    <property type="match status" value="1"/>
</dbReference>
<evidence type="ECO:0000313" key="6">
    <source>
        <dbReference type="EMBL" id="KAK3206086.1"/>
    </source>
</evidence>
<dbReference type="InterPro" id="IPR011761">
    <property type="entry name" value="ATP-grasp"/>
</dbReference>
<name>A0AAE0AA03_9ROSI</name>
<dbReference type="AlphaFoldDB" id="A0AAE0AA03"/>
<sequence>MALGRTFQESFQKAVRSLESGYSGWGCAKLKELIDVEQFLIAGSLSDLTTDDFSELKKRGFSDKQIAFATKSTEKEVREKRLSLGEVPVYQTDSIILIRAHGTSPDSIDAAEDRERFNSILKELGIEKPKGGIAKSEADALAIVKEIGYPVVV</sequence>
<evidence type="ECO:0000313" key="7">
    <source>
        <dbReference type="Proteomes" id="UP001281410"/>
    </source>
</evidence>
<dbReference type="SUPFAM" id="SSF56059">
    <property type="entry name" value="Glutathione synthetase ATP-binding domain-like"/>
    <property type="match status" value="1"/>
</dbReference>
<keyword evidence="3 4" id="KW-0067">ATP-binding</keyword>
<dbReference type="InterPro" id="IPR005480">
    <property type="entry name" value="CPSase_lsu_oligo"/>
</dbReference>
<dbReference type="Pfam" id="PF02787">
    <property type="entry name" value="CPSase_L_D3"/>
    <property type="match status" value="1"/>
</dbReference>
<dbReference type="GO" id="GO:0004088">
    <property type="term" value="F:carbamoyl-phosphate synthase (glutamine-hydrolyzing) activity"/>
    <property type="evidence" value="ECO:0007669"/>
    <property type="project" value="TreeGrafter"/>
</dbReference>
<keyword evidence="7" id="KW-1185">Reference proteome</keyword>
<evidence type="ECO:0000256" key="2">
    <source>
        <dbReference type="ARBA" id="ARBA00022741"/>
    </source>
</evidence>
<dbReference type="SUPFAM" id="SSF48108">
    <property type="entry name" value="Carbamoyl phosphate synthetase, large subunit connection domain"/>
    <property type="match status" value="1"/>
</dbReference>
<evidence type="ECO:0000256" key="4">
    <source>
        <dbReference type="PROSITE-ProRule" id="PRU00409"/>
    </source>
</evidence>
<dbReference type="InterPro" id="IPR005479">
    <property type="entry name" value="CPAse_ATP-bd"/>
</dbReference>
<keyword evidence="2 4" id="KW-0547">Nucleotide-binding</keyword>
<dbReference type="Proteomes" id="UP001281410">
    <property type="component" value="Unassembled WGS sequence"/>
</dbReference>
<evidence type="ECO:0000259" key="5">
    <source>
        <dbReference type="PROSITE" id="PS50975"/>
    </source>
</evidence>
<reference evidence="6" key="1">
    <citation type="journal article" date="2023" name="Plant J.">
        <title>Genome sequences and population genomics provide insights into the demographic history, inbreeding, and mutation load of two 'living fossil' tree species of Dipteronia.</title>
        <authorList>
            <person name="Feng Y."/>
            <person name="Comes H.P."/>
            <person name="Chen J."/>
            <person name="Zhu S."/>
            <person name="Lu R."/>
            <person name="Zhang X."/>
            <person name="Li P."/>
            <person name="Qiu J."/>
            <person name="Olsen K.M."/>
            <person name="Qiu Y."/>
        </authorList>
    </citation>
    <scope>NUCLEOTIDE SEQUENCE</scope>
    <source>
        <strain evidence="6">NBL</strain>
    </source>
</reference>
<dbReference type="PANTHER" id="PTHR11405">
    <property type="entry name" value="CARBAMOYLTRANSFERASE FAMILY MEMBER"/>
    <property type="match status" value="1"/>
</dbReference>
<organism evidence="6 7">
    <name type="scientific">Dipteronia sinensis</name>
    <dbReference type="NCBI Taxonomy" id="43782"/>
    <lineage>
        <taxon>Eukaryota</taxon>
        <taxon>Viridiplantae</taxon>
        <taxon>Streptophyta</taxon>
        <taxon>Embryophyta</taxon>
        <taxon>Tracheophyta</taxon>
        <taxon>Spermatophyta</taxon>
        <taxon>Magnoliopsida</taxon>
        <taxon>eudicotyledons</taxon>
        <taxon>Gunneridae</taxon>
        <taxon>Pentapetalae</taxon>
        <taxon>rosids</taxon>
        <taxon>malvids</taxon>
        <taxon>Sapindales</taxon>
        <taxon>Sapindaceae</taxon>
        <taxon>Hippocastanoideae</taxon>
        <taxon>Acereae</taxon>
        <taxon>Dipteronia</taxon>
    </lineage>
</organism>
<accession>A0AAE0AA03</accession>
<dbReference type="GO" id="GO:0006541">
    <property type="term" value="P:glutamine metabolic process"/>
    <property type="evidence" value="ECO:0007669"/>
    <property type="project" value="TreeGrafter"/>
</dbReference>
<dbReference type="InterPro" id="IPR013815">
    <property type="entry name" value="ATP_grasp_subdomain_1"/>
</dbReference>
<dbReference type="Gene3D" id="3.30.1490.20">
    <property type="entry name" value="ATP-grasp fold, A domain"/>
    <property type="match status" value="1"/>
</dbReference>
<comment type="caution">
    <text evidence="6">The sequence shown here is derived from an EMBL/GenBank/DDBJ whole genome shotgun (WGS) entry which is preliminary data.</text>
</comment>
<keyword evidence="1" id="KW-0436">Ligase</keyword>
<dbReference type="InterPro" id="IPR036897">
    <property type="entry name" value="CarbamoylP_synth_lsu_oligo_sf"/>
</dbReference>
<dbReference type="GO" id="GO:0046872">
    <property type="term" value="F:metal ion binding"/>
    <property type="evidence" value="ECO:0007669"/>
    <property type="project" value="InterPro"/>
</dbReference>
<evidence type="ECO:0000256" key="1">
    <source>
        <dbReference type="ARBA" id="ARBA00022598"/>
    </source>
</evidence>
<feature type="domain" description="ATP-grasp" evidence="5">
    <location>
        <begin position="118"/>
        <end position="153"/>
    </location>
</feature>
<dbReference type="SMART" id="SM01096">
    <property type="entry name" value="CPSase_L_D3"/>
    <property type="match status" value="1"/>
</dbReference>
<dbReference type="EMBL" id="JANJYJ010000006">
    <property type="protein sequence ID" value="KAK3206086.1"/>
    <property type="molecule type" value="Genomic_DNA"/>
</dbReference>
<dbReference type="PANTHER" id="PTHR11405:SF53">
    <property type="entry name" value="CARBAMOYL-PHOSPHATE SYNTHASE [AMMONIA], MITOCHONDRIAL"/>
    <property type="match status" value="1"/>
</dbReference>
<evidence type="ECO:0000256" key="3">
    <source>
        <dbReference type="ARBA" id="ARBA00022840"/>
    </source>
</evidence>
<dbReference type="GO" id="GO:0005737">
    <property type="term" value="C:cytoplasm"/>
    <property type="evidence" value="ECO:0007669"/>
    <property type="project" value="TreeGrafter"/>
</dbReference>
<dbReference type="GO" id="GO:0005524">
    <property type="term" value="F:ATP binding"/>
    <property type="evidence" value="ECO:0007669"/>
    <property type="project" value="UniProtKB-UniRule"/>
</dbReference>
<gene>
    <name evidence="6" type="ORF">Dsin_020132</name>
</gene>